<evidence type="ECO:0000313" key="1">
    <source>
        <dbReference type="EMBL" id="NID06830.1"/>
    </source>
</evidence>
<gene>
    <name evidence="1" type="ORF">HBF26_18230</name>
</gene>
<name>A0ABX0QAN2_9GAMM</name>
<reference evidence="1 2" key="1">
    <citation type="journal article" date="2011" name="Curr. Microbiol.">
        <title>Luteibacter jiangsuensis sp. nov.: a methamidophos-degrading bacterium isolated from a methamidophos-manufacturing factory.</title>
        <authorList>
            <person name="Wang L."/>
            <person name="Wang G.L."/>
            <person name="Li S.P."/>
            <person name="Jiang J.D."/>
        </authorList>
    </citation>
    <scope>NUCLEOTIDE SEQUENCE [LARGE SCALE GENOMIC DNA]</scope>
    <source>
        <strain evidence="1 2">CGMCC 1.10133</strain>
    </source>
</reference>
<proteinExistence type="predicted"/>
<sequence length="223" mass="24001">MTQGERTSWAKAITSSSGTGTTTWSVLGAALPAAFIRGAALSSEPARGALSQATALPAAVTSSVDAQADAERKATLRLFGDMQRASAWDLVPGDRMLYMDELFGQYMGQADICLSALDRILHVDARYVSSDAKAAALRYLGMHETKFDLSRLKRLFLTSTLSQDFVTALAAARSLDDIADEATAGALKPSIDRSPFPEVRATLHKTLRRLKGMDDDETRSNTP</sequence>
<keyword evidence="2" id="KW-1185">Reference proteome</keyword>
<organism evidence="1 2">
    <name type="scientific">Luteibacter jiangsuensis</name>
    <dbReference type="NCBI Taxonomy" id="637577"/>
    <lineage>
        <taxon>Bacteria</taxon>
        <taxon>Pseudomonadati</taxon>
        <taxon>Pseudomonadota</taxon>
        <taxon>Gammaproteobacteria</taxon>
        <taxon>Lysobacterales</taxon>
        <taxon>Rhodanobacteraceae</taxon>
        <taxon>Luteibacter</taxon>
    </lineage>
</organism>
<dbReference type="EMBL" id="JAAQQR010000011">
    <property type="protein sequence ID" value="NID06830.1"/>
    <property type="molecule type" value="Genomic_DNA"/>
</dbReference>
<accession>A0ABX0QAN2</accession>
<dbReference type="Proteomes" id="UP001429601">
    <property type="component" value="Unassembled WGS sequence"/>
</dbReference>
<protein>
    <submittedName>
        <fullName evidence="1">Uncharacterized protein</fullName>
    </submittedName>
</protein>
<evidence type="ECO:0000313" key="2">
    <source>
        <dbReference type="Proteomes" id="UP001429601"/>
    </source>
</evidence>
<comment type="caution">
    <text evidence="1">The sequence shown here is derived from an EMBL/GenBank/DDBJ whole genome shotgun (WGS) entry which is preliminary data.</text>
</comment>
<dbReference type="RefSeq" id="WP_167129489.1">
    <property type="nucleotide sequence ID" value="NZ_JAAQQR010000011.1"/>
</dbReference>